<name>A0A4Y2T0H3_ARAVE</name>
<dbReference type="EMBL" id="BGPR01024677">
    <property type="protein sequence ID" value="GBN92929.1"/>
    <property type="molecule type" value="Genomic_DNA"/>
</dbReference>
<organism evidence="1 2">
    <name type="scientific">Araneus ventricosus</name>
    <name type="common">Orbweaver spider</name>
    <name type="synonym">Epeira ventricosa</name>
    <dbReference type="NCBI Taxonomy" id="182803"/>
    <lineage>
        <taxon>Eukaryota</taxon>
        <taxon>Metazoa</taxon>
        <taxon>Ecdysozoa</taxon>
        <taxon>Arthropoda</taxon>
        <taxon>Chelicerata</taxon>
        <taxon>Arachnida</taxon>
        <taxon>Araneae</taxon>
        <taxon>Araneomorphae</taxon>
        <taxon>Entelegynae</taxon>
        <taxon>Araneoidea</taxon>
        <taxon>Araneidae</taxon>
        <taxon>Araneus</taxon>
    </lineage>
</organism>
<evidence type="ECO:0000313" key="1">
    <source>
        <dbReference type="EMBL" id="GBN92929.1"/>
    </source>
</evidence>
<accession>A0A4Y2T0H3</accession>
<keyword evidence="2" id="KW-1185">Reference proteome</keyword>
<protein>
    <submittedName>
        <fullName evidence="1">Uncharacterized protein</fullName>
    </submittedName>
</protein>
<dbReference type="Proteomes" id="UP000499080">
    <property type="component" value="Unassembled WGS sequence"/>
</dbReference>
<sequence>MAGPGHLTWRRTPKLREELDYHFCDLGGKFGVLGVKLMIPEYATLLPISLLGKKIRLNLRENSMWRHGLSGRVYKGIAYIREWSVDRLERLWSFVCSAS</sequence>
<comment type="caution">
    <text evidence="1">The sequence shown here is derived from an EMBL/GenBank/DDBJ whole genome shotgun (WGS) entry which is preliminary data.</text>
</comment>
<reference evidence="1 2" key="1">
    <citation type="journal article" date="2019" name="Sci. Rep.">
        <title>Orb-weaving spider Araneus ventricosus genome elucidates the spidroin gene catalogue.</title>
        <authorList>
            <person name="Kono N."/>
            <person name="Nakamura H."/>
            <person name="Ohtoshi R."/>
            <person name="Moran D.A.P."/>
            <person name="Shinohara A."/>
            <person name="Yoshida Y."/>
            <person name="Fujiwara M."/>
            <person name="Mori M."/>
            <person name="Tomita M."/>
            <person name="Arakawa K."/>
        </authorList>
    </citation>
    <scope>NUCLEOTIDE SEQUENCE [LARGE SCALE GENOMIC DNA]</scope>
</reference>
<gene>
    <name evidence="1" type="ORF">AVEN_242276_1</name>
</gene>
<evidence type="ECO:0000313" key="2">
    <source>
        <dbReference type="Proteomes" id="UP000499080"/>
    </source>
</evidence>
<dbReference type="AlphaFoldDB" id="A0A4Y2T0H3"/>
<proteinExistence type="predicted"/>